<dbReference type="Proteomes" id="UP000647587">
    <property type="component" value="Unassembled WGS sequence"/>
</dbReference>
<accession>A0ABQ2F1L7</accession>
<comment type="caution">
    <text evidence="1">The sequence shown here is derived from an EMBL/GenBank/DDBJ whole genome shotgun (WGS) entry which is preliminary data.</text>
</comment>
<gene>
    <name evidence="1" type="ORF">GCM10008955_39570</name>
</gene>
<evidence type="ECO:0000313" key="1">
    <source>
        <dbReference type="EMBL" id="GGK41841.1"/>
    </source>
</evidence>
<dbReference type="EMBL" id="BMPP01000029">
    <property type="protein sequence ID" value="GGK41841.1"/>
    <property type="molecule type" value="Genomic_DNA"/>
</dbReference>
<protein>
    <submittedName>
        <fullName evidence="1">Uncharacterized protein</fullName>
    </submittedName>
</protein>
<reference evidence="2" key="1">
    <citation type="journal article" date="2019" name="Int. J. Syst. Evol. Microbiol.">
        <title>The Global Catalogue of Microorganisms (GCM) 10K type strain sequencing project: providing services to taxonomists for standard genome sequencing and annotation.</title>
        <authorList>
            <consortium name="The Broad Institute Genomics Platform"/>
            <consortium name="The Broad Institute Genome Sequencing Center for Infectious Disease"/>
            <person name="Wu L."/>
            <person name="Ma J."/>
        </authorList>
    </citation>
    <scope>NUCLEOTIDE SEQUENCE [LARGE SCALE GENOMIC DNA]</scope>
    <source>
        <strain evidence="2">JCM 30331</strain>
    </source>
</reference>
<keyword evidence="2" id="KW-1185">Reference proteome</keyword>
<evidence type="ECO:0000313" key="2">
    <source>
        <dbReference type="Proteomes" id="UP000647587"/>
    </source>
</evidence>
<proteinExistence type="predicted"/>
<organism evidence="1 2">
    <name type="scientific">Deinococcus malanensis</name>
    <dbReference type="NCBI Taxonomy" id="1706855"/>
    <lineage>
        <taxon>Bacteria</taxon>
        <taxon>Thermotogati</taxon>
        <taxon>Deinococcota</taxon>
        <taxon>Deinococci</taxon>
        <taxon>Deinococcales</taxon>
        <taxon>Deinococcaceae</taxon>
        <taxon>Deinococcus</taxon>
    </lineage>
</organism>
<sequence>MCLVPVTRLVPVQYEYLLKQNGRYDKSLVPDFHMWGLWGTETEPMLQIRPAIVLAATLVITAPLQGAQATALEKAKFVFHLGAAYYAFNTWVWKPYRQYEFKVGAPNQRTNIVKAGAALLFAGYQVNSAIKMTRNTQDPFLKRIGALLPNFSKSLTAVGDDLKNGRFNEQGIQQLNRSATTLLNTAQQQGQTIRPVAVPIPGL</sequence>
<name>A0ABQ2F1L7_9DEIO</name>